<dbReference type="GO" id="GO:0055085">
    <property type="term" value="P:transmembrane transport"/>
    <property type="evidence" value="ECO:0007669"/>
    <property type="project" value="InterPro"/>
</dbReference>
<evidence type="ECO:0000256" key="1">
    <source>
        <dbReference type="ARBA" id="ARBA00004651"/>
    </source>
</evidence>
<dbReference type="Proteomes" id="UP000719916">
    <property type="component" value="Unassembled WGS sequence"/>
</dbReference>
<dbReference type="GeneID" id="57962817"/>
<dbReference type="CDD" id="cd06261">
    <property type="entry name" value="TM_PBP2"/>
    <property type="match status" value="1"/>
</dbReference>
<dbReference type="InterPro" id="IPR035906">
    <property type="entry name" value="MetI-like_sf"/>
</dbReference>
<evidence type="ECO:0000313" key="12">
    <source>
        <dbReference type="EMBL" id="SEU20354.1"/>
    </source>
</evidence>
<dbReference type="EMBL" id="JAAISW010000091">
    <property type="protein sequence ID" value="NSJ46803.1"/>
    <property type="molecule type" value="Genomic_DNA"/>
</dbReference>
<dbReference type="GO" id="GO:0005886">
    <property type="term" value="C:plasma membrane"/>
    <property type="evidence" value="ECO:0007669"/>
    <property type="project" value="UniProtKB-SubCell"/>
</dbReference>
<protein>
    <submittedName>
        <fullName evidence="10">Carbohydrate ABC transporter permease</fullName>
    </submittedName>
    <submittedName>
        <fullName evidence="12">Raffinose/stachyose/melibiose transport system permease protein</fullName>
    </submittedName>
    <submittedName>
        <fullName evidence="9">Sugar ABC transporter permease</fullName>
    </submittedName>
</protein>
<dbReference type="Proteomes" id="UP000315200">
    <property type="component" value="Unassembled WGS sequence"/>
</dbReference>
<feature type="transmembrane region" description="Helical" evidence="7">
    <location>
        <begin position="143"/>
        <end position="166"/>
    </location>
</feature>
<keyword evidence="5 7" id="KW-1133">Transmembrane helix</keyword>
<reference evidence="12 13" key="1">
    <citation type="submission" date="2016-10" db="EMBL/GenBank/DDBJ databases">
        <authorList>
            <person name="Varghese N."/>
            <person name="Submissions S."/>
        </authorList>
    </citation>
    <scope>NUCLEOTIDE SEQUENCE [LARGE SCALE GENOMIC DNA]</scope>
    <source>
        <strain evidence="12 13">NLAE-zl-C196</strain>
    </source>
</reference>
<keyword evidence="4 7" id="KW-0812">Transmembrane</keyword>
<dbReference type="EMBL" id="FOIO01000102">
    <property type="protein sequence ID" value="SEU20354.1"/>
    <property type="molecule type" value="Genomic_DNA"/>
</dbReference>
<evidence type="ECO:0000313" key="10">
    <source>
        <dbReference type="EMBL" id="NSJ46803.1"/>
    </source>
</evidence>
<dbReference type="Gene3D" id="1.10.3720.10">
    <property type="entry name" value="MetI-like"/>
    <property type="match status" value="1"/>
</dbReference>
<dbReference type="RefSeq" id="WP_002584605.1">
    <property type="nucleotide sequence ID" value="NZ_AP031445.1"/>
</dbReference>
<comment type="similarity">
    <text evidence="7">Belongs to the binding-protein-dependent transport system permease family.</text>
</comment>
<accession>A0A829VVL2</accession>
<evidence type="ECO:0000256" key="6">
    <source>
        <dbReference type="ARBA" id="ARBA00023136"/>
    </source>
</evidence>
<dbReference type="PANTHER" id="PTHR43744">
    <property type="entry name" value="ABC TRANSPORTER PERMEASE PROTEIN MG189-RELATED-RELATED"/>
    <property type="match status" value="1"/>
</dbReference>
<proteinExistence type="inferred from homology"/>
<comment type="subcellular location">
    <subcellularLocation>
        <location evidence="1 7">Cell membrane</location>
        <topology evidence="1 7">Multi-pass membrane protein</topology>
    </subcellularLocation>
</comment>
<dbReference type="InterPro" id="IPR000515">
    <property type="entry name" value="MetI-like"/>
</dbReference>
<keyword evidence="3" id="KW-1003">Cell membrane</keyword>
<feature type="domain" description="ABC transmembrane type-1" evidence="8">
    <location>
        <begin position="75"/>
        <end position="266"/>
    </location>
</feature>
<dbReference type="Pfam" id="PF00528">
    <property type="entry name" value="BPD_transp_1"/>
    <property type="match status" value="1"/>
</dbReference>
<feature type="transmembrane region" description="Helical" evidence="7">
    <location>
        <begin position="187"/>
        <end position="212"/>
    </location>
</feature>
<evidence type="ECO:0000256" key="2">
    <source>
        <dbReference type="ARBA" id="ARBA00022448"/>
    </source>
</evidence>
<reference evidence="11 15" key="3">
    <citation type="submission" date="2019-11" db="EMBL/GenBank/DDBJ databases">
        <title>FDA dAtabase for Regulatory Grade micrObial Sequences (FDA-ARGOS): Supporting development and validation of Infectious Disease Dx tests.</title>
        <authorList>
            <person name="Turner S."/>
            <person name="Byrd R."/>
            <person name="Tallon L."/>
            <person name="Sadzewicz L."/>
            <person name="Vavikolanu K."/>
            <person name="Mehta A."/>
            <person name="Aluvathingal J."/>
            <person name="Nadendla S."/>
            <person name="Myers T."/>
            <person name="Yan Y."/>
            <person name="Sichtig H."/>
        </authorList>
    </citation>
    <scope>NUCLEOTIDE SEQUENCE [LARGE SCALE GENOMIC DNA]</scope>
    <source>
        <strain evidence="11 15">FDAARGOS_739</strain>
    </source>
</reference>
<evidence type="ECO:0000313" key="13">
    <source>
        <dbReference type="Proteomes" id="UP000182121"/>
    </source>
</evidence>
<evidence type="ECO:0000256" key="7">
    <source>
        <dbReference type="RuleBase" id="RU363032"/>
    </source>
</evidence>
<evidence type="ECO:0000313" key="14">
    <source>
        <dbReference type="Proteomes" id="UP000315200"/>
    </source>
</evidence>
<dbReference type="AlphaFoldDB" id="A0A829VVL2"/>
<evidence type="ECO:0000313" key="9">
    <source>
        <dbReference type="EMBL" id="GEA34325.1"/>
    </source>
</evidence>
<reference evidence="10 16" key="4">
    <citation type="journal article" date="2020" name="Cell Host Microbe">
        <title>Functional and Genomic Variation between Human-Derived Isolates of Lachnospiraceae Reveals Inter- and Intra-Species Diversity.</title>
        <authorList>
            <person name="Sorbara M.T."/>
            <person name="Littmann E.R."/>
            <person name="Fontana E."/>
            <person name="Moody T.U."/>
            <person name="Kohout C.E."/>
            <person name="Gjonbalaj M."/>
            <person name="Eaton V."/>
            <person name="Seok R."/>
            <person name="Leiner I.M."/>
            <person name="Pamer E.G."/>
        </authorList>
    </citation>
    <scope>NUCLEOTIDE SEQUENCE [LARGE SCALE GENOMIC DNA]</scope>
    <source>
        <strain evidence="10 16">MSK.2.26</strain>
    </source>
</reference>
<evidence type="ECO:0000313" key="11">
    <source>
        <dbReference type="EMBL" id="QIX92034.1"/>
    </source>
</evidence>
<feature type="transmembrane region" description="Helical" evidence="7">
    <location>
        <begin position="12"/>
        <end position="40"/>
    </location>
</feature>
<feature type="transmembrane region" description="Helical" evidence="7">
    <location>
        <begin position="110"/>
        <end position="131"/>
    </location>
</feature>
<keyword evidence="2 7" id="KW-0813">Transport</keyword>
<gene>
    <name evidence="9" type="ORF">Ccl03g_00380</name>
    <name evidence="11" type="ORF">FOC47_16715</name>
    <name evidence="10" type="ORF">G5B26_25370</name>
    <name evidence="12" type="ORF">SAMN05216521_11022</name>
</gene>
<evidence type="ECO:0000313" key="16">
    <source>
        <dbReference type="Proteomes" id="UP000719916"/>
    </source>
</evidence>
<reference evidence="10" key="5">
    <citation type="submission" date="2020-02" db="EMBL/GenBank/DDBJ databases">
        <authorList>
            <person name="Littmann E."/>
            <person name="Sorbara M."/>
        </authorList>
    </citation>
    <scope>NUCLEOTIDE SEQUENCE</scope>
    <source>
        <strain evidence="10">MSK.2.26</strain>
    </source>
</reference>
<dbReference type="Proteomes" id="UP000182121">
    <property type="component" value="Unassembled WGS sequence"/>
</dbReference>
<evidence type="ECO:0000313" key="15">
    <source>
        <dbReference type="Proteomes" id="UP000501069"/>
    </source>
</evidence>
<keyword evidence="6 7" id="KW-0472">Membrane</keyword>
<dbReference type="SUPFAM" id="SSF161098">
    <property type="entry name" value="MetI-like"/>
    <property type="match status" value="1"/>
</dbReference>
<sequence length="281" mass="31836">MNRKEKKAKRRWNIWALALIIIAVGALFFVPIYAMIIISLKTTRELIYSPLGFPRTLYLENFKDAWKMLNLGTVYKNSLMVACVSVIARILMASMASFTLAKRVNRVNRFLYVLFLSGLMIPIYTVLVPLLRLIKNLGLINSHLGLIVVYIAMGMPFAIFMLTGFIKAIPNELLEAAVLDGCSVYRTFWTIIFPLLKSAVTTLFILDFLSVWNDFLLPMLTLTDNSLKTVTVAMYNFYGEFGSRWEMTFAGYTLAIIPIVIVYLLLQKNIVEGIMIGAVKG</sequence>
<dbReference type="EMBL" id="BJLB01000001">
    <property type="protein sequence ID" value="GEA34325.1"/>
    <property type="molecule type" value="Genomic_DNA"/>
</dbReference>
<feature type="transmembrane region" description="Helical" evidence="7">
    <location>
        <begin position="78"/>
        <end position="98"/>
    </location>
</feature>
<name>A0A829VVL2_9FIRM</name>
<dbReference type="PANTHER" id="PTHR43744:SF8">
    <property type="entry name" value="SN-GLYCEROL-3-PHOSPHATE TRANSPORT SYSTEM PERMEASE PROTEIN UGPE"/>
    <property type="match status" value="1"/>
</dbReference>
<feature type="transmembrane region" description="Helical" evidence="7">
    <location>
        <begin position="249"/>
        <end position="266"/>
    </location>
</feature>
<evidence type="ECO:0000256" key="5">
    <source>
        <dbReference type="ARBA" id="ARBA00022989"/>
    </source>
</evidence>
<dbReference type="Proteomes" id="UP000501069">
    <property type="component" value="Chromosome"/>
</dbReference>
<reference evidence="9 14" key="2">
    <citation type="submission" date="2019-06" db="EMBL/GenBank/DDBJ databases">
        <title>Draft genome sequence of [Clostridium] clostridioforme NBRC 113352.</title>
        <authorList>
            <person name="Miura T."/>
            <person name="Furukawa M."/>
            <person name="Shimamura M."/>
            <person name="Ohyama Y."/>
            <person name="Yamazoe A."/>
            <person name="Kawasaki H."/>
        </authorList>
    </citation>
    <scope>NUCLEOTIDE SEQUENCE [LARGE SCALE GENOMIC DNA]</scope>
    <source>
        <strain evidence="9 14">NBRC 113352</strain>
    </source>
</reference>
<dbReference type="EMBL" id="CP050964">
    <property type="protein sequence ID" value="QIX92034.1"/>
    <property type="molecule type" value="Genomic_DNA"/>
</dbReference>
<dbReference type="PROSITE" id="PS50928">
    <property type="entry name" value="ABC_TM1"/>
    <property type="match status" value="1"/>
</dbReference>
<organism evidence="9 14">
    <name type="scientific">Enterocloster clostridioformis</name>
    <dbReference type="NCBI Taxonomy" id="1531"/>
    <lineage>
        <taxon>Bacteria</taxon>
        <taxon>Bacillati</taxon>
        <taxon>Bacillota</taxon>
        <taxon>Clostridia</taxon>
        <taxon>Lachnospirales</taxon>
        <taxon>Lachnospiraceae</taxon>
        <taxon>Enterocloster</taxon>
    </lineage>
</organism>
<evidence type="ECO:0000259" key="8">
    <source>
        <dbReference type="PROSITE" id="PS50928"/>
    </source>
</evidence>
<evidence type="ECO:0000256" key="4">
    <source>
        <dbReference type="ARBA" id="ARBA00022692"/>
    </source>
</evidence>
<evidence type="ECO:0000256" key="3">
    <source>
        <dbReference type="ARBA" id="ARBA00022475"/>
    </source>
</evidence>